<name>A0A3M7RDW0_BRAPC</name>
<organism evidence="1 2">
    <name type="scientific">Brachionus plicatilis</name>
    <name type="common">Marine rotifer</name>
    <name type="synonym">Brachionus muelleri</name>
    <dbReference type="NCBI Taxonomy" id="10195"/>
    <lineage>
        <taxon>Eukaryota</taxon>
        <taxon>Metazoa</taxon>
        <taxon>Spiralia</taxon>
        <taxon>Gnathifera</taxon>
        <taxon>Rotifera</taxon>
        <taxon>Eurotatoria</taxon>
        <taxon>Monogononta</taxon>
        <taxon>Pseudotrocha</taxon>
        <taxon>Ploima</taxon>
        <taxon>Brachionidae</taxon>
        <taxon>Brachionus</taxon>
    </lineage>
</organism>
<sequence length="85" mass="9665">MFATAAIATIHVFAQLMFVGYRRPLGIHLHFGVQADDQKAFAHPFHLSGQSLLIVGRVQFKRSHFGPFEKRIAIGVHTLRRTIHF</sequence>
<gene>
    <name evidence="1" type="ORF">BpHYR1_049394</name>
</gene>
<dbReference type="Proteomes" id="UP000276133">
    <property type="component" value="Unassembled WGS sequence"/>
</dbReference>
<evidence type="ECO:0000313" key="2">
    <source>
        <dbReference type="Proteomes" id="UP000276133"/>
    </source>
</evidence>
<reference evidence="1 2" key="1">
    <citation type="journal article" date="2018" name="Sci. Rep.">
        <title>Genomic signatures of local adaptation to the degree of environmental predictability in rotifers.</title>
        <authorList>
            <person name="Franch-Gras L."/>
            <person name="Hahn C."/>
            <person name="Garcia-Roger E.M."/>
            <person name="Carmona M.J."/>
            <person name="Serra M."/>
            <person name="Gomez A."/>
        </authorList>
    </citation>
    <scope>NUCLEOTIDE SEQUENCE [LARGE SCALE GENOMIC DNA]</scope>
    <source>
        <strain evidence="1">HYR1</strain>
    </source>
</reference>
<dbReference type="EMBL" id="REGN01003636">
    <property type="protein sequence ID" value="RNA21604.1"/>
    <property type="molecule type" value="Genomic_DNA"/>
</dbReference>
<accession>A0A3M7RDW0</accession>
<proteinExistence type="predicted"/>
<dbReference type="AlphaFoldDB" id="A0A3M7RDW0"/>
<protein>
    <submittedName>
        <fullName evidence="1">Uncharacterized protein</fullName>
    </submittedName>
</protein>
<comment type="caution">
    <text evidence="1">The sequence shown here is derived from an EMBL/GenBank/DDBJ whole genome shotgun (WGS) entry which is preliminary data.</text>
</comment>
<keyword evidence="2" id="KW-1185">Reference proteome</keyword>
<evidence type="ECO:0000313" key="1">
    <source>
        <dbReference type="EMBL" id="RNA21604.1"/>
    </source>
</evidence>